<dbReference type="AlphaFoldDB" id="A0A1Y1RWF3"/>
<name>A0A1Y1RWF3_9SPIO</name>
<sequence length="192" mass="20877">MKSREELFVSLCLSPWSLGLKQALRGEGTLGGMLSRAERTMELYPFPAAPAEQLPAWSYWLLDGCCGYGREPEIGKDAKALILDCSLARVRLFKPFRSSGTGSDSGNQTGAGEGIIRGDGEELVRLLVAPGSDGSLVIRRRDAHVPWIFPEGDGLHYYNSKNKSVILPSGLIDEALNFADAVVKVSLEYGMQ</sequence>
<comment type="caution">
    <text evidence="1">The sequence shown here is derived from an EMBL/GenBank/DDBJ whole genome shotgun (WGS) entry which is preliminary data.</text>
</comment>
<protein>
    <submittedName>
        <fullName evidence="1">Uncharacterized protein</fullName>
    </submittedName>
</protein>
<dbReference type="Proteomes" id="UP000192343">
    <property type="component" value="Unassembled WGS sequence"/>
</dbReference>
<dbReference type="EMBL" id="MWQY01000013">
    <property type="protein sequence ID" value="ORC34499.1"/>
    <property type="molecule type" value="Genomic_DNA"/>
</dbReference>
<dbReference type="RefSeq" id="WP_083051350.1">
    <property type="nucleotide sequence ID" value="NZ_MWQY01000013.1"/>
</dbReference>
<keyword evidence="2" id="KW-1185">Reference proteome</keyword>
<accession>A0A1Y1RWF3</accession>
<evidence type="ECO:0000313" key="1">
    <source>
        <dbReference type="EMBL" id="ORC34499.1"/>
    </source>
</evidence>
<gene>
    <name evidence="1" type="ORF">B4O97_12730</name>
</gene>
<organism evidence="1 2">
    <name type="scientific">Marispirochaeta aestuarii</name>
    <dbReference type="NCBI Taxonomy" id="1963862"/>
    <lineage>
        <taxon>Bacteria</taxon>
        <taxon>Pseudomonadati</taxon>
        <taxon>Spirochaetota</taxon>
        <taxon>Spirochaetia</taxon>
        <taxon>Spirochaetales</taxon>
        <taxon>Spirochaetaceae</taxon>
        <taxon>Marispirochaeta</taxon>
    </lineage>
</organism>
<evidence type="ECO:0000313" key="2">
    <source>
        <dbReference type="Proteomes" id="UP000192343"/>
    </source>
</evidence>
<dbReference type="STRING" id="1963862.B4O97_12730"/>
<proteinExistence type="predicted"/>
<reference evidence="1 2" key="1">
    <citation type="submission" date="2017-03" db="EMBL/GenBank/DDBJ databases">
        <title>Draft Genome sequence of Marispirochaeta sp. strain JC444.</title>
        <authorList>
            <person name="Shivani Y."/>
            <person name="Subhash Y."/>
            <person name="Sasikala C."/>
            <person name="Ramana C."/>
        </authorList>
    </citation>
    <scope>NUCLEOTIDE SEQUENCE [LARGE SCALE GENOMIC DNA]</scope>
    <source>
        <strain evidence="1 2">JC444</strain>
    </source>
</reference>